<name>A0A9X6NDF8_HYPEX</name>
<dbReference type="OrthoDB" id="10067317at2759"/>
<evidence type="ECO:0000256" key="1">
    <source>
        <dbReference type="SAM" id="MobiDB-lite"/>
    </source>
</evidence>
<dbReference type="PRINTS" id="PR01217">
    <property type="entry name" value="PRICHEXTENSN"/>
</dbReference>
<dbReference type="AlphaFoldDB" id="A0A9X6NDF8"/>
<evidence type="ECO:0000313" key="3">
    <source>
        <dbReference type="EMBL" id="OWA52077.1"/>
    </source>
</evidence>
<comment type="caution">
    <text evidence="3">The sequence shown here is derived from an EMBL/GenBank/DDBJ whole genome shotgun (WGS) entry which is preliminary data.</text>
</comment>
<dbReference type="InterPro" id="IPR036375">
    <property type="entry name" value="Hemopexin-like_dom_sf"/>
</dbReference>
<gene>
    <name evidence="3" type="ORF">BV898_16540</name>
</gene>
<feature type="compositionally biased region" description="Pro residues" evidence="1">
    <location>
        <begin position="439"/>
        <end position="454"/>
    </location>
</feature>
<protein>
    <submittedName>
        <fullName evidence="3">Uncharacterized protein</fullName>
    </submittedName>
</protein>
<organism evidence="3 4">
    <name type="scientific">Hypsibius exemplaris</name>
    <name type="common">Freshwater tardigrade</name>
    <dbReference type="NCBI Taxonomy" id="2072580"/>
    <lineage>
        <taxon>Eukaryota</taxon>
        <taxon>Metazoa</taxon>
        <taxon>Ecdysozoa</taxon>
        <taxon>Tardigrada</taxon>
        <taxon>Eutardigrada</taxon>
        <taxon>Parachela</taxon>
        <taxon>Hypsibioidea</taxon>
        <taxon>Hypsibiidae</taxon>
        <taxon>Hypsibius</taxon>
    </lineage>
</organism>
<feature type="compositionally biased region" description="Low complexity" evidence="1">
    <location>
        <begin position="499"/>
        <end position="513"/>
    </location>
</feature>
<evidence type="ECO:0000256" key="2">
    <source>
        <dbReference type="SAM" id="SignalP"/>
    </source>
</evidence>
<keyword evidence="4" id="KW-1185">Reference proteome</keyword>
<keyword evidence="2" id="KW-0732">Signal</keyword>
<feature type="region of interest" description="Disordered" evidence="1">
    <location>
        <begin position="408"/>
        <end position="623"/>
    </location>
</feature>
<feature type="chain" id="PRO_5040977584" evidence="2">
    <location>
        <begin position="21"/>
        <end position="652"/>
    </location>
</feature>
<evidence type="ECO:0000313" key="4">
    <source>
        <dbReference type="Proteomes" id="UP000192578"/>
    </source>
</evidence>
<sequence>MAAGPSLVVFSLLSIAVVKAIPFEEFEPAWKAHLVKRGLGRVNMSRASDYPATVEFERQLPIPNVQFLPGPTGPQTLTLIPGGIIDSDVKCGGDNRNFCNYPSLPFIETLNVPNVLASPNRLNRLPSGPCPENYSKLPTMDCLNIAAAFIETTCCVYNSPPVTLTDYCNARAGILFTASFELCDGRNFIISGSNAWQVDENFRVLGGPYSLSTLTGGTVSSGVDSALVDSSCNVGFFVGTTLKWMNFPGKTASADQSLSALLGTIPTAICGGLACTPTMVNFAVCPNNGYCMIGVSLLATSGTVFKQIFFLAPGFNSFVSTVVTPPGIAVTNQARTNALSSTAATTIFFYDAVGRLVSGPTNLFDLFGVCGGVGAGAAGSGYTIFVPIPMYGPQPNGTNGALYSAPAASASYGPPQQQSIDYGPPPQPSAPSGYDTKYAPPPQQYQAPAPPPPQNLYRDQPAPPNYQPSYQVATPAPQPYQKPQVQPQYQPTPPPYQAPAPVYQAPQPQYATPVPQPYQQPTPKYQYQPPQPTPAPQPYMPPSVYLAPYNQPYLPSPAPSAVVIRESVQPQPQPSPLKQEDAPAPSTLPPQGPPIRKRAPAPSTADSANDLLDNTVFKPPFKAPESDFFDVSAFIRKGDIERFQPARELKLV</sequence>
<reference evidence="4" key="1">
    <citation type="submission" date="2017-01" db="EMBL/GenBank/DDBJ databases">
        <title>Comparative genomics of anhydrobiosis in the tardigrade Hypsibius dujardini.</title>
        <authorList>
            <person name="Yoshida Y."/>
            <person name="Koutsovoulos G."/>
            <person name="Laetsch D."/>
            <person name="Stevens L."/>
            <person name="Kumar S."/>
            <person name="Horikawa D."/>
            <person name="Ishino K."/>
            <person name="Komine S."/>
            <person name="Tomita M."/>
            <person name="Blaxter M."/>
            <person name="Arakawa K."/>
        </authorList>
    </citation>
    <scope>NUCLEOTIDE SEQUENCE [LARGE SCALE GENOMIC DNA]</scope>
    <source>
        <strain evidence="4">Z151</strain>
    </source>
</reference>
<accession>A0A9X6NDF8</accession>
<feature type="compositionally biased region" description="Pro residues" evidence="1">
    <location>
        <begin position="529"/>
        <end position="541"/>
    </location>
</feature>
<feature type="compositionally biased region" description="Low complexity" evidence="1">
    <location>
        <begin position="479"/>
        <end position="489"/>
    </location>
</feature>
<dbReference type="EMBL" id="MTYJ01000250">
    <property type="protein sequence ID" value="OWA52077.1"/>
    <property type="molecule type" value="Genomic_DNA"/>
</dbReference>
<proteinExistence type="predicted"/>
<feature type="signal peptide" evidence="2">
    <location>
        <begin position="1"/>
        <end position="20"/>
    </location>
</feature>
<feature type="compositionally biased region" description="Low complexity" evidence="1">
    <location>
        <begin position="408"/>
        <end position="419"/>
    </location>
</feature>
<dbReference type="SUPFAM" id="SSF50923">
    <property type="entry name" value="Hemopexin-like domain"/>
    <property type="match status" value="1"/>
</dbReference>
<dbReference type="Proteomes" id="UP000192578">
    <property type="component" value="Unassembled WGS sequence"/>
</dbReference>